<dbReference type="PROSITE" id="PS00383">
    <property type="entry name" value="TYR_PHOSPHATASE_1"/>
    <property type="match status" value="1"/>
</dbReference>
<evidence type="ECO:0000256" key="4">
    <source>
        <dbReference type="ARBA" id="ARBA00022912"/>
    </source>
</evidence>
<dbReference type="Gene3D" id="3.90.190.10">
    <property type="entry name" value="Protein tyrosine phosphatase superfamily"/>
    <property type="match status" value="1"/>
</dbReference>
<dbReference type="SMART" id="SM00195">
    <property type="entry name" value="DSPc"/>
    <property type="match status" value="1"/>
</dbReference>
<sequence length="134" mass="14965">MKLNVKDNANEDMEKFMRQGIAFIESAHADPSSIVFVHCKMGVSRSATIVIAYLMKAMEWTEAKAFDFLRRRRPGIQPNLGFMITLRNWERELFGKTADMGSMGSRDGLGNAGSKEFLGSTSQLVEAQQVAMVL</sequence>
<dbReference type="InterPro" id="IPR000387">
    <property type="entry name" value="Tyr_Pase_dom"/>
</dbReference>
<feature type="domain" description="Tyrosine-protein phosphatase" evidence="5">
    <location>
        <begin position="1"/>
        <end position="95"/>
    </location>
</feature>
<dbReference type="PANTHER" id="PTHR10159:SF519">
    <property type="entry name" value="DUAL SPECIFICITY PROTEIN PHOSPHATASE MPK3"/>
    <property type="match status" value="1"/>
</dbReference>
<dbReference type="OrthoDB" id="273181at2759"/>
<protein>
    <recommendedName>
        <fullName evidence="2">protein-tyrosine-phosphatase</fullName>
        <ecNumber evidence="2">3.1.3.48</ecNumber>
    </recommendedName>
</protein>
<comment type="similarity">
    <text evidence="1">Belongs to the protein-tyrosine phosphatase family. Non-receptor class dual specificity subfamily.</text>
</comment>
<dbReference type="InterPro" id="IPR000340">
    <property type="entry name" value="Dual-sp_phosphatase_cat-dom"/>
</dbReference>
<evidence type="ECO:0000256" key="3">
    <source>
        <dbReference type="ARBA" id="ARBA00022801"/>
    </source>
</evidence>
<evidence type="ECO:0000256" key="2">
    <source>
        <dbReference type="ARBA" id="ARBA00013064"/>
    </source>
</evidence>
<dbReference type="GO" id="GO:0017017">
    <property type="term" value="F:MAP kinase tyrosine/serine/threonine phosphatase activity"/>
    <property type="evidence" value="ECO:0007669"/>
    <property type="project" value="TreeGrafter"/>
</dbReference>
<accession>A0A139A6I5</accession>
<evidence type="ECO:0000313" key="7">
    <source>
        <dbReference type="EMBL" id="KXS11983.1"/>
    </source>
</evidence>
<proteinExistence type="inferred from homology"/>
<dbReference type="EC" id="3.1.3.48" evidence="2"/>
<dbReference type="PANTHER" id="PTHR10159">
    <property type="entry name" value="DUAL SPECIFICITY PROTEIN PHOSPHATASE"/>
    <property type="match status" value="1"/>
</dbReference>
<dbReference type="GO" id="GO:0033550">
    <property type="term" value="F:MAP kinase tyrosine phosphatase activity"/>
    <property type="evidence" value="ECO:0007669"/>
    <property type="project" value="TreeGrafter"/>
</dbReference>
<dbReference type="InterPro" id="IPR029021">
    <property type="entry name" value="Prot-tyrosine_phosphatase-like"/>
</dbReference>
<dbReference type="InterPro" id="IPR016130">
    <property type="entry name" value="Tyr_Pase_AS"/>
</dbReference>
<keyword evidence="3" id="KW-0378">Hydrolase</keyword>
<evidence type="ECO:0000313" key="8">
    <source>
        <dbReference type="Proteomes" id="UP000070544"/>
    </source>
</evidence>
<name>A0A139A6I5_GONPJ</name>
<evidence type="ECO:0000256" key="1">
    <source>
        <dbReference type="ARBA" id="ARBA00008601"/>
    </source>
</evidence>
<dbReference type="AlphaFoldDB" id="A0A139A6I5"/>
<feature type="domain" description="Tyrosine specific protein phosphatases" evidence="6">
    <location>
        <begin position="14"/>
        <end position="76"/>
    </location>
</feature>
<dbReference type="GO" id="GO:0008330">
    <property type="term" value="F:protein tyrosine/threonine phosphatase activity"/>
    <property type="evidence" value="ECO:0007669"/>
    <property type="project" value="TreeGrafter"/>
</dbReference>
<dbReference type="GO" id="GO:0005737">
    <property type="term" value="C:cytoplasm"/>
    <property type="evidence" value="ECO:0007669"/>
    <property type="project" value="TreeGrafter"/>
</dbReference>
<dbReference type="PROSITE" id="PS50054">
    <property type="entry name" value="TYR_PHOSPHATASE_DUAL"/>
    <property type="match status" value="1"/>
</dbReference>
<dbReference type="Pfam" id="PF00782">
    <property type="entry name" value="DSPc"/>
    <property type="match status" value="1"/>
</dbReference>
<dbReference type="STRING" id="1344416.A0A139A6I5"/>
<dbReference type="CDD" id="cd14498">
    <property type="entry name" value="DSP"/>
    <property type="match status" value="1"/>
</dbReference>
<dbReference type="SUPFAM" id="SSF52799">
    <property type="entry name" value="(Phosphotyrosine protein) phosphatases II"/>
    <property type="match status" value="1"/>
</dbReference>
<dbReference type="InterPro" id="IPR020422">
    <property type="entry name" value="TYR_PHOSPHATASE_DUAL_dom"/>
</dbReference>
<gene>
    <name evidence="7" type="ORF">M427DRAFT_114368</name>
</gene>
<keyword evidence="4" id="KW-0904">Protein phosphatase</keyword>
<keyword evidence="8" id="KW-1185">Reference proteome</keyword>
<organism evidence="7 8">
    <name type="scientific">Gonapodya prolifera (strain JEL478)</name>
    <name type="common">Monoblepharis prolifera</name>
    <dbReference type="NCBI Taxonomy" id="1344416"/>
    <lineage>
        <taxon>Eukaryota</taxon>
        <taxon>Fungi</taxon>
        <taxon>Fungi incertae sedis</taxon>
        <taxon>Chytridiomycota</taxon>
        <taxon>Chytridiomycota incertae sedis</taxon>
        <taxon>Monoblepharidomycetes</taxon>
        <taxon>Monoblepharidales</taxon>
        <taxon>Gonapodyaceae</taxon>
        <taxon>Gonapodya</taxon>
    </lineage>
</organism>
<dbReference type="EMBL" id="KQ965792">
    <property type="protein sequence ID" value="KXS11983.1"/>
    <property type="molecule type" value="Genomic_DNA"/>
</dbReference>
<evidence type="ECO:0000259" key="6">
    <source>
        <dbReference type="PROSITE" id="PS50056"/>
    </source>
</evidence>
<evidence type="ECO:0000259" key="5">
    <source>
        <dbReference type="PROSITE" id="PS50054"/>
    </source>
</evidence>
<dbReference type="OMA" id="MKAMEWT"/>
<dbReference type="Proteomes" id="UP000070544">
    <property type="component" value="Unassembled WGS sequence"/>
</dbReference>
<dbReference type="PROSITE" id="PS50056">
    <property type="entry name" value="TYR_PHOSPHATASE_2"/>
    <property type="match status" value="1"/>
</dbReference>
<reference evidence="7 8" key="1">
    <citation type="journal article" date="2015" name="Genome Biol. Evol.">
        <title>Phylogenomic analyses indicate that early fungi evolved digesting cell walls of algal ancestors of land plants.</title>
        <authorList>
            <person name="Chang Y."/>
            <person name="Wang S."/>
            <person name="Sekimoto S."/>
            <person name="Aerts A.L."/>
            <person name="Choi C."/>
            <person name="Clum A."/>
            <person name="LaButti K.M."/>
            <person name="Lindquist E.A."/>
            <person name="Yee Ngan C."/>
            <person name="Ohm R.A."/>
            <person name="Salamov A.A."/>
            <person name="Grigoriev I.V."/>
            <person name="Spatafora J.W."/>
            <person name="Berbee M.L."/>
        </authorList>
    </citation>
    <scope>NUCLEOTIDE SEQUENCE [LARGE SCALE GENOMIC DNA]</scope>
    <source>
        <strain evidence="7 8">JEL478</strain>
    </source>
</reference>
<dbReference type="GO" id="GO:0043409">
    <property type="term" value="P:negative regulation of MAPK cascade"/>
    <property type="evidence" value="ECO:0007669"/>
    <property type="project" value="TreeGrafter"/>
</dbReference>